<evidence type="ECO:0000259" key="1">
    <source>
        <dbReference type="PROSITE" id="PS51736"/>
    </source>
</evidence>
<dbReference type="GO" id="GO:0003677">
    <property type="term" value="F:DNA binding"/>
    <property type="evidence" value="ECO:0007669"/>
    <property type="project" value="InterPro"/>
</dbReference>
<sequence>MSESTRQRKRCAVYTRKSTEEGLDQEYNSIHAQTDAGHNYINSQRHEGWIPVADDYDDPAYSGGSMERPALQRLLRDIEAGKIDIVVVYKIDRLTRSLADFSQMVEIFDRHKVSFVSVTQQFNTTSSMGRLTLNILLSFAQFEREVTGERIRDKIAASKKKGMWMGGIPPLGYDVKDRHLVPNPKEAKLIQQIFTRFLELGSATLLVRELQLEGATSKSWTTQDGNYRAGKPIDKGMIYKYLHNQTYIGKIHHKDKWYDGRHTPIITQEEWDAVHSILVTNGKVRANRTRAKVPFLLKGIVFGNDGRTLTPWTTKKKNGKRYRYYIPQRDAKEYAGASGLARYPAVQLEATVQTQLREILRSQQMIEKILPSAVAIDQELDEAKITIALRKLDDIWEFLFPAEQERITKLLIEKVVVSPEDIEVRLRLNGLESVARELLTATQQQRVGAPA</sequence>
<proteinExistence type="predicted"/>
<dbReference type="GO" id="GO:0000150">
    <property type="term" value="F:DNA strand exchange activity"/>
    <property type="evidence" value="ECO:0007669"/>
    <property type="project" value="InterPro"/>
</dbReference>
<dbReference type="InterPro" id="IPR050639">
    <property type="entry name" value="SSR_resolvase"/>
</dbReference>
<evidence type="ECO:0000313" key="4">
    <source>
        <dbReference type="Proteomes" id="UP000388235"/>
    </source>
</evidence>
<dbReference type="Pfam" id="PF07508">
    <property type="entry name" value="Recombinase"/>
    <property type="match status" value="1"/>
</dbReference>
<dbReference type="PROSITE" id="PS51737">
    <property type="entry name" value="RECOMBINASE_DNA_BIND"/>
    <property type="match status" value="1"/>
</dbReference>
<dbReference type="Proteomes" id="UP000388235">
    <property type="component" value="Chromosome"/>
</dbReference>
<name>A0A5Q2QF08_9GAMM</name>
<dbReference type="EMBL" id="CP045871">
    <property type="protein sequence ID" value="QGG80587.1"/>
    <property type="molecule type" value="Genomic_DNA"/>
</dbReference>
<evidence type="ECO:0000313" key="3">
    <source>
        <dbReference type="EMBL" id="QGG80587.1"/>
    </source>
</evidence>
<dbReference type="KEGG" id="llp:GH975_08390"/>
<dbReference type="InterPro" id="IPR011109">
    <property type="entry name" value="DNA_bind_recombinase_dom"/>
</dbReference>
<dbReference type="RefSeq" id="WP_153714091.1">
    <property type="nucleotide sequence ID" value="NZ_CP045871.1"/>
</dbReference>
<keyword evidence="4" id="KW-1185">Reference proteome</keyword>
<feature type="domain" description="Resolvase/invertase-type recombinase catalytic" evidence="1">
    <location>
        <begin position="10"/>
        <end position="162"/>
    </location>
</feature>
<reference evidence="3 4" key="1">
    <citation type="submission" date="2019-11" db="EMBL/GenBank/DDBJ databases">
        <authorList>
            <person name="Khan S.A."/>
            <person name="Jeon C.O."/>
            <person name="Chun B.H."/>
        </authorList>
    </citation>
    <scope>NUCLEOTIDE SEQUENCE [LARGE SCALE GENOMIC DNA]</scope>
    <source>
        <strain evidence="3 4">IMCC 1097</strain>
    </source>
</reference>
<dbReference type="Gene3D" id="3.90.1750.20">
    <property type="entry name" value="Putative Large Serine Recombinase, Chain B, Domain 2"/>
    <property type="match status" value="1"/>
</dbReference>
<feature type="domain" description="Recombinase" evidence="2">
    <location>
        <begin position="170"/>
        <end position="284"/>
    </location>
</feature>
<dbReference type="InterPro" id="IPR036162">
    <property type="entry name" value="Resolvase-like_N_sf"/>
</dbReference>
<dbReference type="SMART" id="SM00857">
    <property type="entry name" value="Resolvase"/>
    <property type="match status" value="1"/>
</dbReference>
<dbReference type="InterPro" id="IPR006119">
    <property type="entry name" value="Resolv_N"/>
</dbReference>
<protein>
    <submittedName>
        <fullName evidence="3">Recombinase family protein</fullName>
    </submittedName>
</protein>
<dbReference type="Gene3D" id="3.40.50.1390">
    <property type="entry name" value="Resolvase, N-terminal catalytic domain"/>
    <property type="match status" value="1"/>
</dbReference>
<dbReference type="SUPFAM" id="SSF53041">
    <property type="entry name" value="Resolvase-like"/>
    <property type="match status" value="1"/>
</dbReference>
<accession>A0A5Q2QF08</accession>
<gene>
    <name evidence="3" type="ORF">GH975_08390</name>
</gene>
<dbReference type="PANTHER" id="PTHR30461:SF23">
    <property type="entry name" value="DNA RECOMBINASE-RELATED"/>
    <property type="match status" value="1"/>
</dbReference>
<dbReference type="AlphaFoldDB" id="A0A5Q2QF08"/>
<dbReference type="CDD" id="cd03768">
    <property type="entry name" value="SR_ResInv"/>
    <property type="match status" value="1"/>
</dbReference>
<organism evidence="3 4">
    <name type="scientific">Litorivicinus lipolyticus</name>
    <dbReference type="NCBI Taxonomy" id="418701"/>
    <lineage>
        <taxon>Bacteria</taxon>
        <taxon>Pseudomonadati</taxon>
        <taxon>Pseudomonadota</taxon>
        <taxon>Gammaproteobacteria</taxon>
        <taxon>Oceanospirillales</taxon>
        <taxon>Litorivicinaceae</taxon>
        <taxon>Litorivicinus</taxon>
    </lineage>
</organism>
<evidence type="ECO:0000259" key="2">
    <source>
        <dbReference type="PROSITE" id="PS51737"/>
    </source>
</evidence>
<dbReference type="InterPro" id="IPR038109">
    <property type="entry name" value="DNA_bind_recomb_sf"/>
</dbReference>
<dbReference type="OrthoDB" id="9786476at2"/>
<dbReference type="PANTHER" id="PTHR30461">
    <property type="entry name" value="DNA-INVERTASE FROM LAMBDOID PROPHAGE"/>
    <property type="match status" value="1"/>
</dbReference>
<dbReference type="Pfam" id="PF00239">
    <property type="entry name" value="Resolvase"/>
    <property type="match status" value="1"/>
</dbReference>
<dbReference type="PROSITE" id="PS51736">
    <property type="entry name" value="RECOMBINASES_3"/>
    <property type="match status" value="1"/>
</dbReference>